<dbReference type="RefSeq" id="XP_025363405.1">
    <property type="nucleotide sequence ID" value="XM_025505610.1"/>
</dbReference>
<evidence type="ECO:0000313" key="5">
    <source>
        <dbReference type="Proteomes" id="UP000245884"/>
    </source>
</evidence>
<feature type="domain" description="Methyltransferase" evidence="3">
    <location>
        <begin position="47"/>
        <end position="150"/>
    </location>
</feature>
<keyword evidence="1 4" id="KW-0489">Methyltransferase</keyword>
<dbReference type="PANTHER" id="PTHR43861:SF1">
    <property type="entry name" value="TRANS-ACONITATE 2-METHYLTRANSFERASE"/>
    <property type="match status" value="1"/>
</dbReference>
<name>A0A316UY17_9BASI</name>
<dbReference type="SUPFAM" id="SSF53335">
    <property type="entry name" value="S-adenosyl-L-methionine-dependent methyltransferases"/>
    <property type="match status" value="1"/>
</dbReference>
<dbReference type="CDD" id="cd02440">
    <property type="entry name" value="AdoMet_MTases"/>
    <property type="match status" value="1"/>
</dbReference>
<dbReference type="GO" id="GO:0032259">
    <property type="term" value="P:methylation"/>
    <property type="evidence" value="ECO:0007669"/>
    <property type="project" value="UniProtKB-KW"/>
</dbReference>
<dbReference type="Pfam" id="PF13649">
    <property type="entry name" value="Methyltransf_25"/>
    <property type="match status" value="1"/>
</dbReference>
<protein>
    <submittedName>
        <fullName evidence="4">S-adenosyl-L-methionine-dependent methyltransferase</fullName>
    </submittedName>
</protein>
<keyword evidence="5" id="KW-1185">Reference proteome</keyword>
<dbReference type="GO" id="GO:0008168">
    <property type="term" value="F:methyltransferase activity"/>
    <property type="evidence" value="ECO:0007669"/>
    <property type="project" value="UniProtKB-KW"/>
</dbReference>
<keyword evidence="2 4" id="KW-0808">Transferase</keyword>
<accession>A0A316UY17</accession>
<reference evidence="4 5" key="1">
    <citation type="journal article" date="2018" name="Mol. Biol. Evol.">
        <title>Broad Genomic Sampling Reveals a Smut Pathogenic Ancestry of the Fungal Clade Ustilaginomycotina.</title>
        <authorList>
            <person name="Kijpornyongpan T."/>
            <person name="Mondo S.J."/>
            <person name="Barry K."/>
            <person name="Sandor L."/>
            <person name="Lee J."/>
            <person name="Lipzen A."/>
            <person name="Pangilinan J."/>
            <person name="LaButti K."/>
            <person name="Hainaut M."/>
            <person name="Henrissat B."/>
            <person name="Grigoriev I.V."/>
            <person name="Spatafora J.W."/>
            <person name="Aime M.C."/>
        </authorList>
    </citation>
    <scope>NUCLEOTIDE SEQUENCE [LARGE SCALE GENOMIC DNA]</scope>
    <source>
        <strain evidence="4 5">MCA 5214</strain>
    </source>
</reference>
<organism evidence="4 5">
    <name type="scientific">Jaminaea rosea</name>
    <dbReference type="NCBI Taxonomy" id="1569628"/>
    <lineage>
        <taxon>Eukaryota</taxon>
        <taxon>Fungi</taxon>
        <taxon>Dikarya</taxon>
        <taxon>Basidiomycota</taxon>
        <taxon>Ustilaginomycotina</taxon>
        <taxon>Exobasidiomycetes</taxon>
        <taxon>Microstromatales</taxon>
        <taxon>Microstromatales incertae sedis</taxon>
        <taxon>Jaminaea</taxon>
    </lineage>
</organism>
<sequence>MSSSSIAPTYHHSEHAATYQSKASFVYSAANTSAVLQLLDARPGQRVLDIGCGSGELTRIIAQQVGEGNGAGKVVGVDASEDMLRSARLAGSGNIEYHLVDCCGLPSWLRTQPGLFHSFDSVFSNAALHWMKASPIAVVCGAHQALKPGGSFVGECGGFLNMIGVRGALHAMLRRYAPEKDPKEVDPWYFPTPEAYRKLLSSPGEDGEPMFEVESCELVPRPTPLSAGLRGWLETFGGTFLNAMPSDQVRARAMEELEEMLRPDMYDEESGTWTAMLALVPRCPATLQGYQVSSLRRLVLRRSTSYTSNP</sequence>
<dbReference type="PANTHER" id="PTHR43861">
    <property type="entry name" value="TRANS-ACONITATE 2-METHYLTRANSFERASE-RELATED"/>
    <property type="match status" value="1"/>
</dbReference>
<gene>
    <name evidence="4" type="ORF">BDZ90DRAFT_230801</name>
</gene>
<dbReference type="Gene3D" id="3.40.50.150">
    <property type="entry name" value="Vaccinia Virus protein VP39"/>
    <property type="match status" value="1"/>
</dbReference>
<dbReference type="OrthoDB" id="10017101at2759"/>
<dbReference type="Proteomes" id="UP000245884">
    <property type="component" value="Unassembled WGS sequence"/>
</dbReference>
<dbReference type="InterPro" id="IPR029063">
    <property type="entry name" value="SAM-dependent_MTases_sf"/>
</dbReference>
<proteinExistence type="predicted"/>
<evidence type="ECO:0000256" key="1">
    <source>
        <dbReference type="ARBA" id="ARBA00022603"/>
    </source>
</evidence>
<evidence type="ECO:0000313" key="4">
    <source>
        <dbReference type="EMBL" id="PWN28793.1"/>
    </source>
</evidence>
<dbReference type="EMBL" id="KZ819664">
    <property type="protein sequence ID" value="PWN28793.1"/>
    <property type="molecule type" value="Genomic_DNA"/>
</dbReference>
<evidence type="ECO:0000259" key="3">
    <source>
        <dbReference type="Pfam" id="PF13649"/>
    </source>
</evidence>
<dbReference type="STRING" id="1569628.A0A316UY17"/>
<evidence type="ECO:0000256" key="2">
    <source>
        <dbReference type="ARBA" id="ARBA00022679"/>
    </source>
</evidence>
<dbReference type="GeneID" id="37027433"/>
<dbReference type="InterPro" id="IPR041698">
    <property type="entry name" value="Methyltransf_25"/>
</dbReference>
<dbReference type="AlphaFoldDB" id="A0A316UY17"/>